<reference evidence="5" key="2">
    <citation type="submission" date="2022-01" db="EMBL/GenBank/DDBJ databases">
        <authorList>
            <person name="Yamashiro T."/>
            <person name="Shiraishi A."/>
            <person name="Satake H."/>
            <person name="Nakayama K."/>
        </authorList>
    </citation>
    <scope>NUCLEOTIDE SEQUENCE</scope>
</reference>
<dbReference type="Pfam" id="PF22936">
    <property type="entry name" value="Pol_BBD"/>
    <property type="match status" value="1"/>
</dbReference>
<accession>A0ABQ4Z7K4</accession>
<feature type="region of interest" description="Disordered" evidence="2">
    <location>
        <begin position="662"/>
        <end position="705"/>
    </location>
</feature>
<feature type="region of interest" description="Disordered" evidence="2">
    <location>
        <begin position="255"/>
        <end position="283"/>
    </location>
</feature>
<organism evidence="5 6">
    <name type="scientific">Tanacetum coccineum</name>
    <dbReference type="NCBI Taxonomy" id="301880"/>
    <lineage>
        <taxon>Eukaryota</taxon>
        <taxon>Viridiplantae</taxon>
        <taxon>Streptophyta</taxon>
        <taxon>Embryophyta</taxon>
        <taxon>Tracheophyta</taxon>
        <taxon>Spermatophyta</taxon>
        <taxon>Magnoliopsida</taxon>
        <taxon>eudicotyledons</taxon>
        <taxon>Gunneridae</taxon>
        <taxon>Pentapetalae</taxon>
        <taxon>asterids</taxon>
        <taxon>campanulids</taxon>
        <taxon>Asterales</taxon>
        <taxon>Asteraceae</taxon>
        <taxon>Asteroideae</taxon>
        <taxon>Anthemideae</taxon>
        <taxon>Anthemidinae</taxon>
        <taxon>Tanacetum</taxon>
    </lineage>
</organism>
<protein>
    <submittedName>
        <fullName evidence="5">Ribonuclease H-like domain-containing protein</fullName>
    </submittedName>
</protein>
<evidence type="ECO:0000256" key="2">
    <source>
        <dbReference type="SAM" id="MobiDB-lite"/>
    </source>
</evidence>
<feature type="domain" description="Reverse transcriptase Ty1/copia-type" evidence="3">
    <location>
        <begin position="527"/>
        <end position="586"/>
    </location>
</feature>
<keyword evidence="1" id="KW-0175">Coiled coil</keyword>
<evidence type="ECO:0000313" key="5">
    <source>
        <dbReference type="EMBL" id="GJS85716.1"/>
    </source>
</evidence>
<sequence length="808" mass="90744">MSYSCLEEFQQSEFEGYVPKPSKSVSEDTSNKIKESSDTLLVEELVSDDKLEKKTVFPTVAKIEFVRPKQQEKLRNQLTAITIKGKGWLMLLRPQHVGFGDLPNLIGHPQKEDQGYVDSGCSRHMTENMSYLSNFKEFDEGYVTFRGGAKGVKINGKGTLKTGKLDFEDVYFVEELQFNLYFVKESQFYLFSVSEMCNKEQWKASQSLFLMNKKYCLVVTDDYSRFTWVFFLASKDETSDILKSFITEIGNLVDKKNTSNDEPQPSSDAGKKDDEELDNEQGATLPTTYLVPSTLNTRIHKDHSLDHVIGDVQSGVLTRRMTKTTNEQGFIKKKVEPKKVNPSIKISKLDRSYARRASAIQVTTDYKVTQKVDGFSSVRQVYDEILKKFGFLTIKTASTPIETSKPLHEDAEAEDVDVHLYRSMIGSLMPWNPKDSPFDSEAYSDSDYAGASLDMKSTTGVANDEIQVSAVGLTFYEGKGFSGRVTPLSQTMMVQAQEEGAYSEMPIMDVKSAFLYGTIEEEVYVCQPPRAWYETVSTYLLENGFRRGTIDKTLFIKKDKDDILLVQVYVDDIIFGSTKKSLCTEFIQDELQGEEVVAKKEVAKKEVSAADPVTTAGEVVTTASTTTTVYELTLAQTLIEIKAAKPKAVTIAATTTTTTRPKARGVVVQEPSEFKTTSSSSQASQIPQAKDKGKGKMVEPEKPLKKKDQIALDEELALRLQAEEQAELEKERVAQEEASRAANIEELDSIQAMIDANEQLAARLQAEEQEQFSIEEKSRMLVEMIAKRKEFFAAQRAAEQRIKPPTKT</sequence>
<name>A0ABQ4Z7K4_9ASTR</name>
<dbReference type="InterPro" id="IPR013103">
    <property type="entry name" value="RVT_2"/>
</dbReference>
<dbReference type="InterPro" id="IPR054722">
    <property type="entry name" value="PolX-like_BBD"/>
</dbReference>
<comment type="caution">
    <text evidence="5">The sequence shown here is derived from an EMBL/GenBank/DDBJ whole genome shotgun (WGS) entry which is preliminary data.</text>
</comment>
<keyword evidence="6" id="KW-1185">Reference proteome</keyword>
<dbReference type="Pfam" id="PF07727">
    <property type="entry name" value="RVT_2"/>
    <property type="match status" value="1"/>
</dbReference>
<feature type="domain" description="Retrovirus-related Pol polyprotein from transposon TNT 1-94-like beta-barrel" evidence="4">
    <location>
        <begin position="116"/>
        <end position="184"/>
    </location>
</feature>
<dbReference type="Proteomes" id="UP001151760">
    <property type="component" value="Unassembled WGS sequence"/>
</dbReference>
<evidence type="ECO:0000259" key="3">
    <source>
        <dbReference type="Pfam" id="PF07727"/>
    </source>
</evidence>
<evidence type="ECO:0000259" key="4">
    <source>
        <dbReference type="Pfam" id="PF22936"/>
    </source>
</evidence>
<evidence type="ECO:0000313" key="6">
    <source>
        <dbReference type="Proteomes" id="UP001151760"/>
    </source>
</evidence>
<gene>
    <name evidence="5" type="ORF">Tco_0752257</name>
</gene>
<proteinExistence type="predicted"/>
<feature type="coiled-coil region" evidence="1">
    <location>
        <begin position="712"/>
        <end position="777"/>
    </location>
</feature>
<reference evidence="5" key="1">
    <citation type="journal article" date="2022" name="Int. J. Mol. Sci.">
        <title>Draft Genome of Tanacetum Coccineum: Genomic Comparison of Closely Related Tanacetum-Family Plants.</title>
        <authorList>
            <person name="Yamashiro T."/>
            <person name="Shiraishi A."/>
            <person name="Nakayama K."/>
            <person name="Satake H."/>
        </authorList>
    </citation>
    <scope>NUCLEOTIDE SEQUENCE</scope>
</reference>
<dbReference type="EMBL" id="BQNB010011071">
    <property type="protein sequence ID" value="GJS85716.1"/>
    <property type="molecule type" value="Genomic_DNA"/>
</dbReference>
<feature type="compositionally biased region" description="Basic and acidic residues" evidence="2">
    <location>
        <begin position="689"/>
        <end position="705"/>
    </location>
</feature>
<feature type="compositionally biased region" description="Low complexity" evidence="2">
    <location>
        <begin position="676"/>
        <end position="685"/>
    </location>
</feature>
<evidence type="ECO:0000256" key="1">
    <source>
        <dbReference type="SAM" id="Coils"/>
    </source>
</evidence>